<organism evidence="9 10">
    <name type="scientific">Blyttiomyces helicus</name>
    <dbReference type="NCBI Taxonomy" id="388810"/>
    <lineage>
        <taxon>Eukaryota</taxon>
        <taxon>Fungi</taxon>
        <taxon>Fungi incertae sedis</taxon>
        <taxon>Chytridiomycota</taxon>
        <taxon>Chytridiomycota incertae sedis</taxon>
        <taxon>Chytridiomycetes</taxon>
        <taxon>Chytridiomycetes incertae sedis</taxon>
        <taxon>Blyttiomyces</taxon>
    </lineage>
</organism>
<dbReference type="InterPro" id="IPR017884">
    <property type="entry name" value="SANT_dom"/>
</dbReference>
<dbReference type="PANTHER" id="PTHR46621">
    <property type="entry name" value="SNRNA-ACTIVATING PROTEIN COMPLEX SUBUNIT 4"/>
    <property type="match status" value="1"/>
</dbReference>
<dbReference type="GO" id="GO:0000978">
    <property type="term" value="F:RNA polymerase II cis-regulatory region sequence-specific DNA binding"/>
    <property type="evidence" value="ECO:0007669"/>
    <property type="project" value="TreeGrafter"/>
</dbReference>
<name>A0A4P9WBI8_9FUNG</name>
<keyword evidence="3" id="KW-0804">Transcription</keyword>
<evidence type="ECO:0000256" key="4">
    <source>
        <dbReference type="ARBA" id="ARBA00023242"/>
    </source>
</evidence>
<feature type="region of interest" description="Disordered" evidence="5">
    <location>
        <begin position="1"/>
        <end position="34"/>
    </location>
</feature>
<reference evidence="10" key="1">
    <citation type="journal article" date="2018" name="Nat. Microbiol.">
        <title>Leveraging single-cell genomics to expand the fungal tree of life.</title>
        <authorList>
            <person name="Ahrendt S.R."/>
            <person name="Quandt C.A."/>
            <person name="Ciobanu D."/>
            <person name="Clum A."/>
            <person name="Salamov A."/>
            <person name="Andreopoulos B."/>
            <person name="Cheng J.F."/>
            <person name="Woyke T."/>
            <person name="Pelin A."/>
            <person name="Henrissat B."/>
            <person name="Reynolds N.K."/>
            <person name="Benny G.L."/>
            <person name="Smith M.E."/>
            <person name="James T.Y."/>
            <person name="Grigoriev I.V."/>
        </authorList>
    </citation>
    <scope>NUCLEOTIDE SEQUENCE [LARGE SCALE GENOMIC DNA]</scope>
</reference>
<keyword evidence="1" id="KW-0805">Transcription regulation</keyword>
<evidence type="ECO:0000256" key="3">
    <source>
        <dbReference type="ARBA" id="ARBA00023163"/>
    </source>
</evidence>
<dbReference type="GO" id="GO:0042796">
    <property type="term" value="P:snRNA transcription by RNA polymerase III"/>
    <property type="evidence" value="ECO:0007669"/>
    <property type="project" value="TreeGrafter"/>
</dbReference>
<gene>
    <name evidence="9" type="ORF">BDK51DRAFT_18289</name>
</gene>
<evidence type="ECO:0000256" key="5">
    <source>
        <dbReference type="SAM" id="MobiDB-lite"/>
    </source>
</evidence>
<dbReference type="PROSITE" id="PS50090">
    <property type="entry name" value="MYB_LIKE"/>
    <property type="match status" value="2"/>
</dbReference>
<evidence type="ECO:0000259" key="6">
    <source>
        <dbReference type="PROSITE" id="PS50090"/>
    </source>
</evidence>
<dbReference type="Gene3D" id="1.10.10.60">
    <property type="entry name" value="Homeodomain-like"/>
    <property type="match status" value="2"/>
</dbReference>
<keyword evidence="4" id="KW-0539">Nucleus</keyword>
<dbReference type="InterPro" id="IPR009057">
    <property type="entry name" value="Homeodomain-like_sf"/>
</dbReference>
<feature type="domain" description="HTH myb-type" evidence="8">
    <location>
        <begin position="135"/>
        <end position="189"/>
    </location>
</feature>
<dbReference type="Proteomes" id="UP000269721">
    <property type="component" value="Unassembled WGS sequence"/>
</dbReference>
<proteinExistence type="predicted"/>
<evidence type="ECO:0000259" key="7">
    <source>
        <dbReference type="PROSITE" id="PS51293"/>
    </source>
</evidence>
<keyword evidence="2" id="KW-0238">DNA-binding</keyword>
<keyword evidence="10" id="KW-1185">Reference proteome</keyword>
<accession>A0A4P9WBI8</accession>
<feature type="domain" description="Myb-like" evidence="6">
    <location>
        <begin position="25"/>
        <end position="77"/>
    </location>
</feature>
<feature type="domain" description="SANT" evidence="7">
    <location>
        <begin position="138"/>
        <end position="190"/>
    </location>
</feature>
<dbReference type="EMBL" id="KZ997261">
    <property type="protein sequence ID" value="RKO87656.1"/>
    <property type="molecule type" value="Genomic_DNA"/>
</dbReference>
<dbReference type="SUPFAM" id="SSF46689">
    <property type="entry name" value="Homeodomain-like"/>
    <property type="match status" value="2"/>
</dbReference>
<dbReference type="Pfam" id="PF00249">
    <property type="entry name" value="Myb_DNA-binding"/>
    <property type="match status" value="1"/>
</dbReference>
<dbReference type="GO" id="GO:0001006">
    <property type="term" value="F:RNA polymerase III type 3 promoter sequence-specific DNA binding"/>
    <property type="evidence" value="ECO:0007669"/>
    <property type="project" value="TreeGrafter"/>
</dbReference>
<dbReference type="PROSITE" id="PS51293">
    <property type="entry name" value="SANT"/>
    <property type="match status" value="1"/>
</dbReference>
<dbReference type="OrthoDB" id="2143914at2759"/>
<dbReference type="CDD" id="cd00167">
    <property type="entry name" value="SANT"/>
    <property type="match status" value="2"/>
</dbReference>
<dbReference type="PROSITE" id="PS51294">
    <property type="entry name" value="HTH_MYB"/>
    <property type="match status" value="2"/>
</dbReference>
<evidence type="ECO:0008006" key="11">
    <source>
        <dbReference type="Google" id="ProtNLM"/>
    </source>
</evidence>
<dbReference type="GO" id="GO:0042795">
    <property type="term" value="P:snRNA transcription by RNA polymerase II"/>
    <property type="evidence" value="ECO:0007669"/>
    <property type="project" value="TreeGrafter"/>
</dbReference>
<evidence type="ECO:0000256" key="1">
    <source>
        <dbReference type="ARBA" id="ARBA00023015"/>
    </source>
</evidence>
<feature type="domain" description="HTH myb-type" evidence="8">
    <location>
        <begin position="29"/>
        <end position="81"/>
    </location>
</feature>
<dbReference type="InterPro" id="IPR001005">
    <property type="entry name" value="SANT/Myb"/>
</dbReference>
<feature type="compositionally biased region" description="Pro residues" evidence="5">
    <location>
        <begin position="7"/>
        <end position="25"/>
    </location>
</feature>
<evidence type="ECO:0000313" key="9">
    <source>
        <dbReference type="EMBL" id="RKO87656.1"/>
    </source>
</evidence>
<dbReference type="GO" id="GO:0019185">
    <property type="term" value="C:snRNA-activating protein complex"/>
    <property type="evidence" value="ECO:0007669"/>
    <property type="project" value="TreeGrafter"/>
</dbReference>
<dbReference type="PANTHER" id="PTHR46621:SF1">
    <property type="entry name" value="SNRNA-ACTIVATING PROTEIN COMPLEX SUBUNIT 4"/>
    <property type="match status" value="1"/>
</dbReference>
<dbReference type="AlphaFoldDB" id="A0A4P9WBI8"/>
<dbReference type="Pfam" id="PF13921">
    <property type="entry name" value="Myb_DNA-bind_6"/>
    <property type="match status" value="1"/>
</dbReference>
<evidence type="ECO:0000259" key="8">
    <source>
        <dbReference type="PROSITE" id="PS51294"/>
    </source>
</evidence>
<protein>
    <recommendedName>
        <fullName evidence="11">Homeodomain-like protein</fullName>
    </recommendedName>
</protein>
<evidence type="ECO:0000256" key="2">
    <source>
        <dbReference type="ARBA" id="ARBA00023125"/>
    </source>
</evidence>
<dbReference type="SMART" id="SM00717">
    <property type="entry name" value="SANT"/>
    <property type="match status" value="3"/>
</dbReference>
<feature type="domain" description="Myb-like" evidence="6">
    <location>
        <begin position="135"/>
        <end position="185"/>
    </location>
</feature>
<evidence type="ECO:0000313" key="10">
    <source>
        <dbReference type="Proteomes" id="UP000269721"/>
    </source>
</evidence>
<sequence length="190" mass="21672">MRSFQPPLEPAQSPPDVPAPIPAPYRPQKHTKWTDEQVAPLRALVASYGPIGKWQDIAGGIPGRDHGSCSAKWVQLNSTDVRGKWSAAEDENIRLAVTRVRGDDQENEIDRDEVAERVPGRSRAQFKSAREERLDPTLTNGKWTDDEDQALELAFNKYPYKWAQIAQEVPRRTQRQCRPRFFTLCPLLKQ</sequence>
<dbReference type="InterPro" id="IPR051575">
    <property type="entry name" value="Myb-like_DNA-bd"/>
</dbReference>
<dbReference type="InterPro" id="IPR017930">
    <property type="entry name" value="Myb_dom"/>
</dbReference>